<evidence type="ECO:0000256" key="1">
    <source>
        <dbReference type="ARBA" id="ARBA00004141"/>
    </source>
</evidence>
<feature type="transmembrane region" description="Helical" evidence="10">
    <location>
        <begin position="293"/>
        <end position="313"/>
    </location>
</feature>
<feature type="transmembrane region" description="Helical" evidence="10">
    <location>
        <begin position="163"/>
        <end position="179"/>
    </location>
</feature>
<keyword evidence="3 8" id="KW-0812">Transmembrane</keyword>
<dbReference type="PRINTS" id="PR01333">
    <property type="entry name" value="2POREKCHANEL"/>
</dbReference>
<evidence type="ECO:0000313" key="13">
    <source>
        <dbReference type="Proteomes" id="UP001152747"/>
    </source>
</evidence>
<sequence>MFRSRNRKQNKVYNKCKRDEGKKLLQRYMKHKNKVADQSGGIGGWNSSVFKTSGLHHSDKEEKSDRGKCWFFHRFKVVILLVAIVFYSLLGGLLFWLIERSNTLKEKEIEEKRGEIVEVVKHFTKCLYDPRINNGNCKSQMIDTMLAREGVKIQNSQMTYSNALFYSFTILTTIGYGHITCYTSVGKIITVIYGILGIPLMVFVLRNNGKYMLKILTKIEKWAYGEHYSIGNPLMMVSLKSAIFYNCSFWLLSSLLMVNFEKFTVLDSFYFSFSTFSTVGFGDMTPNLLGTEFMVIFAHFMSLSLISMGFEILQVRKEAKYMVALEWIDEEFEKQSRPNSKVDQPTNTTTTSTGKTPSTASTGKTAQVKKSV</sequence>
<feature type="compositionally biased region" description="Low complexity" evidence="9">
    <location>
        <begin position="345"/>
        <end position="366"/>
    </location>
</feature>
<evidence type="ECO:0000256" key="2">
    <source>
        <dbReference type="ARBA" id="ARBA00022448"/>
    </source>
</evidence>
<dbReference type="Gene3D" id="1.10.287.70">
    <property type="match status" value="1"/>
</dbReference>
<evidence type="ECO:0000259" key="11">
    <source>
        <dbReference type="Pfam" id="PF07885"/>
    </source>
</evidence>
<comment type="caution">
    <text evidence="12">The sequence shown here is derived from an EMBL/GenBank/DDBJ whole genome shotgun (WGS) entry which is preliminary data.</text>
</comment>
<dbReference type="GO" id="GO:0015271">
    <property type="term" value="F:outward rectifier potassium channel activity"/>
    <property type="evidence" value="ECO:0007669"/>
    <property type="project" value="TreeGrafter"/>
</dbReference>
<feature type="transmembrane region" description="Helical" evidence="10">
    <location>
        <begin position="77"/>
        <end position="98"/>
    </location>
</feature>
<evidence type="ECO:0000256" key="4">
    <source>
        <dbReference type="ARBA" id="ARBA00022989"/>
    </source>
</evidence>
<proteinExistence type="inferred from homology"/>
<keyword evidence="7 8" id="KW-0407">Ion channel</keyword>
<dbReference type="Pfam" id="PF07885">
    <property type="entry name" value="Ion_trans_2"/>
    <property type="match status" value="2"/>
</dbReference>
<evidence type="ECO:0000256" key="5">
    <source>
        <dbReference type="ARBA" id="ARBA00023065"/>
    </source>
</evidence>
<feature type="region of interest" description="Disordered" evidence="9">
    <location>
        <begin position="333"/>
        <end position="372"/>
    </location>
</feature>
<name>A0A9P1IXM2_9PELO</name>
<keyword evidence="4 10" id="KW-1133">Transmembrane helix</keyword>
<keyword evidence="6 10" id="KW-0472">Membrane</keyword>
<dbReference type="GO" id="GO:0005886">
    <property type="term" value="C:plasma membrane"/>
    <property type="evidence" value="ECO:0007669"/>
    <property type="project" value="TreeGrafter"/>
</dbReference>
<dbReference type="GO" id="GO:0022841">
    <property type="term" value="F:potassium ion leak channel activity"/>
    <property type="evidence" value="ECO:0007669"/>
    <property type="project" value="TreeGrafter"/>
</dbReference>
<dbReference type="PANTHER" id="PTHR11003">
    <property type="entry name" value="POTASSIUM CHANNEL, SUBFAMILY K"/>
    <property type="match status" value="1"/>
</dbReference>
<dbReference type="OrthoDB" id="297496at2759"/>
<dbReference type="EMBL" id="CANHGI010000005">
    <property type="protein sequence ID" value="CAI5451288.1"/>
    <property type="molecule type" value="Genomic_DNA"/>
</dbReference>
<accession>A0A9P1IXM2</accession>
<evidence type="ECO:0000256" key="7">
    <source>
        <dbReference type="ARBA" id="ARBA00023303"/>
    </source>
</evidence>
<dbReference type="InterPro" id="IPR013099">
    <property type="entry name" value="K_chnl_dom"/>
</dbReference>
<keyword evidence="5 8" id="KW-0406">Ion transport</keyword>
<comment type="similarity">
    <text evidence="8">Belongs to the two pore domain potassium channel (TC 1.A.1.8) family.</text>
</comment>
<evidence type="ECO:0000256" key="6">
    <source>
        <dbReference type="ARBA" id="ARBA00023136"/>
    </source>
</evidence>
<dbReference type="SUPFAM" id="SSF81324">
    <property type="entry name" value="Voltage-gated potassium channels"/>
    <property type="match status" value="2"/>
</dbReference>
<keyword evidence="2 8" id="KW-0813">Transport</keyword>
<feature type="domain" description="Potassium channel" evidence="11">
    <location>
        <begin position="156"/>
        <end position="213"/>
    </location>
</feature>
<reference evidence="12" key="1">
    <citation type="submission" date="2022-11" db="EMBL/GenBank/DDBJ databases">
        <authorList>
            <person name="Kikuchi T."/>
        </authorList>
    </citation>
    <scope>NUCLEOTIDE SEQUENCE</scope>
    <source>
        <strain evidence="12">PS1010</strain>
    </source>
</reference>
<dbReference type="GO" id="GO:0030322">
    <property type="term" value="P:stabilization of membrane potential"/>
    <property type="evidence" value="ECO:0007669"/>
    <property type="project" value="TreeGrafter"/>
</dbReference>
<evidence type="ECO:0000256" key="10">
    <source>
        <dbReference type="SAM" id="Phobius"/>
    </source>
</evidence>
<feature type="transmembrane region" description="Helical" evidence="10">
    <location>
        <begin position="185"/>
        <end position="205"/>
    </location>
</feature>
<feature type="domain" description="Potassium channel" evidence="11">
    <location>
        <begin position="241"/>
        <end position="313"/>
    </location>
</feature>
<dbReference type="InterPro" id="IPR003280">
    <property type="entry name" value="2pore_dom_K_chnl"/>
</dbReference>
<keyword evidence="13" id="KW-1185">Reference proteome</keyword>
<comment type="subcellular location">
    <subcellularLocation>
        <location evidence="1">Membrane</location>
        <topology evidence="1">Multi-pass membrane protein</topology>
    </subcellularLocation>
</comment>
<dbReference type="Proteomes" id="UP001152747">
    <property type="component" value="Unassembled WGS sequence"/>
</dbReference>
<evidence type="ECO:0000313" key="12">
    <source>
        <dbReference type="EMBL" id="CAI5451288.1"/>
    </source>
</evidence>
<feature type="transmembrane region" description="Helical" evidence="10">
    <location>
        <begin position="242"/>
        <end position="260"/>
    </location>
</feature>
<organism evidence="12 13">
    <name type="scientific">Caenorhabditis angaria</name>
    <dbReference type="NCBI Taxonomy" id="860376"/>
    <lineage>
        <taxon>Eukaryota</taxon>
        <taxon>Metazoa</taxon>
        <taxon>Ecdysozoa</taxon>
        <taxon>Nematoda</taxon>
        <taxon>Chromadorea</taxon>
        <taxon>Rhabditida</taxon>
        <taxon>Rhabditina</taxon>
        <taxon>Rhabditomorpha</taxon>
        <taxon>Rhabditoidea</taxon>
        <taxon>Rhabditidae</taxon>
        <taxon>Peloderinae</taxon>
        <taxon>Caenorhabditis</taxon>
    </lineage>
</organism>
<gene>
    <name evidence="12" type="ORF">CAMP_LOCUS13925</name>
</gene>
<evidence type="ECO:0000256" key="8">
    <source>
        <dbReference type="RuleBase" id="RU003857"/>
    </source>
</evidence>
<protein>
    <recommendedName>
        <fullName evidence="11">Potassium channel domain-containing protein</fullName>
    </recommendedName>
</protein>
<dbReference type="PANTHER" id="PTHR11003:SF109">
    <property type="entry name" value="POTASSIUM CHANNEL DOMAIN-CONTAINING PROTEIN"/>
    <property type="match status" value="1"/>
</dbReference>
<evidence type="ECO:0000256" key="9">
    <source>
        <dbReference type="SAM" id="MobiDB-lite"/>
    </source>
</evidence>
<evidence type="ECO:0000256" key="3">
    <source>
        <dbReference type="ARBA" id="ARBA00022692"/>
    </source>
</evidence>
<dbReference type="AlphaFoldDB" id="A0A9P1IXM2"/>